<dbReference type="GO" id="GO:0009986">
    <property type="term" value="C:cell surface"/>
    <property type="evidence" value="ECO:0007669"/>
    <property type="project" value="TreeGrafter"/>
</dbReference>
<comment type="similarity">
    <text evidence="4">Belongs to the glycosyl hydrolase 5 (cellulase A) family.</text>
</comment>
<feature type="signal peptide" evidence="5">
    <location>
        <begin position="1"/>
        <end position="19"/>
    </location>
</feature>
<dbReference type="Pfam" id="PF00150">
    <property type="entry name" value="Cellulase"/>
    <property type="match status" value="1"/>
</dbReference>
<keyword evidence="2 4" id="KW-0378">Hydrolase</keyword>
<dbReference type="GO" id="GO:0008422">
    <property type="term" value="F:beta-glucosidase activity"/>
    <property type="evidence" value="ECO:0007669"/>
    <property type="project" value="TreeGrafter"/>
</dbReference>
<proteinExistence type="inferred from homology"/>
<sequence>MVKKYTLMALLFLCIPLLSAPLSDLMEEMQRGINLGNALESPRFEGEWGYTIEDAHLDSMAQAGFTSVRIPVRWDTRLSRDTAGNLHVDSAFMARVDHVVRAVLERDMYPVLNVHHYEPLFEAPRDHEEDFFDLWSHIAQHFSSFSDSLILEPLNEPHQNLTPDIWNEYIHRVVDTIRRYNADKPIMIGTAEFGGLSGLAHLDLPPDEKLIVSVHYYEPFQFTHQGAEWVEDTDTDAWLGTTWDGRHAEKAAIYNNVREIVRFGKEHSVAMHVGEFGAYGTADMESRARWTAFCARLFERYGIPWAYWEFGAGFGVYDPDEEAWRSELRTALFSTDTTILDMDEDAYGESILHNGDFSEGESSWIFGVWNDEEGEADFSPHDDGATITVTEQTPNSWEIQLLQEDLAVTAEKEYVLSFTTSAPEAGRIEAAIMEDESHETFASVSHSLTEHEETIYLAFSLPPDRGPFRLVFSVGHGAETIHLSSVAIRPYAEDVSLLTTSPGSSAARLELSGRQITLPEGAEMLSLYSLQGKRILHTSQNHSRKYTIPEAVAPGIYILAVEDLVHPIRLQR</sequence>
<evidence type="ECO:0000313" key="8">
    <source>
        <dbReference type="Proteomes" id="UP000017148"/>
    </source>
</evidence>
<dbReference type="Proteomes" id="UP000017148">
    <property type="component" value="Unassembled WGS sequence"/>
</dbReference>
<dbReference type="SUPFAM" id="SSF49785">
    <property type="entry name" value="Galactose-binding domain-like"/>
    <property type="match status" value="1"/>
</dbReference>
<accession>U7DBU7</accession>
<evidence type="ECO:0000256" key="2">
    <source>
        <dbReference type="ARBA" id="ARBA00022801"/>
    </source>
</evidence>
<dbReference type="InterPro" id="IPR008979">
    <property type="entry name" value="Galactose-bd-like_sf"/>
</dbReference>
<dbReference type="SUPFAM" id="SSF51445">
    <property type="entry name" value="(Trans)glycosidases"/>
    <property type="match status" value="1"/>
</dbReference>
<keyword evidence="8" id="KW-1185">Reference proteome</keyword>
<dbReference type="Gene3D" id="3.20.20.80">
    <property type="entry name" value="Glycosidases"/>
    <property type="match status" value="1"/>
</dbReference>
<dbReference type="eggNOG" id="COG2730">
    <property type="taxonomic scope" value="Bacteria"/>
</dbReference>
<dbReference type="InterPro" id="IPR001547">
    <property type="entry name" value="Glyco_hydro_5"/>
</dbReference>
<dbReference type="Gene3D" id="2.60.120.260">
    <property type="entry name" value="Galactose-binding domain-like"/>
    <property type="match status" value="1"/>
</dbReference>
<feature type="chain" id="PRO_5004679169" evidence="5">
    <location>
        <begin position="20"/>
        <end position="572"/>
    </location>
</feature>
<dbReference type="GO" id="GO:0005576">
    <property type="term" value="C:extracellular region"/>
    <property type="evidence" value="ECO:0007669"/>
    <property type="project" value="TreeGrafter"/>
</dbReference>
<dbReference type="PATRIC" id="fig|1313304.3.peg.1049"/>
<dbReference type="EMBL" id="ASJR01000008">
    <property type="protein sequence ID" value="ERP31880.1"/>
    <property type="molecule type" value="Genomic_DNA"/>
</dbReference>
<name>U7DBU7_9BACT</name>
<evidence type="ECO:0000256" key="1">
    <source>
        <dbReference type="ARBA" id="ARBA00022729"/>
    </source>
</evidence>
<keyword evidence="1 5" id="KW-0732">Signal</keyword>
<dbReference type="OrthoDB" id="9800475at2"/>
<dbReference type="AlphaFoldDB" id="U7DBU7"/>
<evidence type="ECO:0000313" key="7">
    <source>
        <dbReference type="EMBL" id="ERP31880.1"/>
    </source>
</evidence>
<evidence type="ECO:0000256" key="5">
    <source>
        <dbReference type="SAM" id="SignalP"/>
    </source>
</evidence>
<dbReference type="InterPro" id="IPR017853">
    <property type="entry name" value="GH"/>
</dbReference>
<dbReference type="InterPro" id="IPR050386">
    <property type="entry name" value="Glycosyl_hydrolase_5"/>
</dbReference>
<protein>
    <submittedName>
        <fullName evidence="7">Glycoside hydrolase, GH5 family</fullName>
    </submittedName>
</protein>
<dbReference type="STRING" id="1313304.CALK_1095"/>
<dbReference type="PANTHER" id="PTHR31297">
    <property type="entry name" value="GLUCAN ENDO-1,6-BETA-GLUCOSIDASE B"/>
    <property type="match status" value="1"/>
</dbReference>
<dbReference type="GO" id="GO:0009251">
    <property type="term" value="P:glucan catabolic process"/>
    <property type="evidence" value="ECO:0007669"/>
    <property type="project" value="TreeGrafter"/>
</dbReference>
<comment type="caution">
    <text evidence="7">The sequence shown here is derived from an EMBL/GenBank/DDBJ whole genome shotgun (WGS) entry which is preliminary data.</text>
</comment>
<evidence type="ECO:0000256" key="4">
    <source>
        <dbReference type="RuleBase" id="RU361153"/>
    </source>
</evidence>
<dbReference type="PANTHER" id="PTHR31297:SF17">
    <property type="entry name" value="ENDOGLUCANASE"/>
    <property type="match status" value="1"/>
</dbReference>
<feature type="domain" description="Glycoside hydrolase family 5" evidence="6">
    <location>
        <begin position="39"/>
        <end position="311"/>
    </location>
</feature>
<reference evidence="7 8" key="1">
    <citation type="journal article" date="2013" name="Environ. Microbiol.">
        <title>Genome analysis of Chitinivibrio alkaliphilus gen. nov., sp. nov., a novel extremely haloalkaliphilic anaerobic chitinolytic bacterium from the candidate phylum Termite Group 3.</title>
        <authorList>
            <person name="Sorokin D.Y."/>
            <person name="Gumerov V.M."/>
            <person name="Rakitin A.L."/>
            <person name="Beletsky A.V."/>
            <person name="Damste J.S."/>
            <person name="Muyzer G."/>
            <person name="Mardanov A.V."/>
            <person name="Ravin N.V."/>
        </authorList>
    </citation>
    <scope>NUCLEOTIDE SEQUENCE [LARGE SCALE GENOMIC DNA]</scope>
    <source>
        <strain evidence="7 8">ACht1</strain>
    </source>
</reference>
<dbReference type="RefSeq" id="WP_022636581.1">
    <property type="nucleotide sequence ID" value="NZ_ASJR01000008.1"/>
</dbReference>
<keyword evidence="3 4" id="KW-0326">Glycosidase</keyword>
<gene>
    <name evidence="7" type="ORF">CALK_1095</name>
</gene>
<organism evidence="7 8">
    <name type="scientific">Chitinivibrio alkaliphilus ACht1</name>
    <dbReference type="NCBI Taxonomy" id="1313304"/>
    <lineage>
        <taxon>Bacteria</taxon>
        <taxon>Pseudomonadati</taxon>
        <taxon>Fibrobacterota</taxon>
        <taxon>Chitinivibrionia</taxon>
        <taxon>Chitinivibrionales</taxon>
        <taxon>Chitinivibrionaceae</taxon>
        <taxon>Chitinivibrio</taxon>
    </lineage>
</organism>
<evidence type="ECO:0000256" key="3">
    <source>
        <dbReference type="ARBA" id="ARBA00023295"/>
    </source>
</evidence>
<evidence type="ECO:0000259" key="6">
    <source>
        <dbReference type="Pfam" id="PF00150"/>
    </source>
</evidence>